<dbReference type="SUPFAM" id="SSF143456">
    <property type="entry name" value="VC0467-like"/>
    <property type="match status" value="1"/>
</dbReference>
<dbReference type="GO" id="GO:0005829">
    <property type="term" value="C:cytosol"/>
    <property type="evidence" value="ECO:0007669"/>
    <property type="project" value="TreeGrafter"/>
</dbReference>
<dbReference type="PANTHER" id="PTHR30327">
    <property type="entry name" value="UNCHARACTERIZED PROTEIN YQGE"/>
    <property type="match status" value="1"/>
</dbReference>
<gene>
    <name evidence="2" type="ORF">ABLG96_21445</name>
</gene>
<dbReference type="Pfam" id="PF02622">
    <property type="entry name" value="DUF179"/>
    <property type="match status" value="1"/>
</dbReference>
<accession>A0AAU8DNI9</accession>
<dbReference type="AlphaFoldDB" id="A0AAU8DNI9"/>
<dbReference type="PANTHER" id="PTHR30327:SF1">
    <property type="entry name" value="UPF0301 PROTEIN YQGE"/>
    <property type="match status" value="1"/>
</dbReference>
<reference evidence="2" key="1">
    <citation type="submission" date="2024-05" db="EMBL/GenBank/DDBJ databases">
        <authorList>
            <person name="Cai S.Y."/>
            <person name="Jin L.M."/>
            <person name="Li H.R."/>
        </authorList>
    </citation>
    <scope>NUCLEOTIDE SEQUENCE</scope>
    <source>
        <strain evidence="2">A5-74</strain>
    </source>
</reference>
<organism evidence="2">
    <name type="scientific">Nakamurella sp. A5-74</name>
    <dbReference type="NCBI Taxonomy" id="3158264"/>
    <lineage>
        <taxon>Bacteria</taxon>
        <taxon>Bacillati</taxon>
        <taxon>Actinomycetota</taxon>
        <taxon>Actinomycetes</taxon>
        <taxon>Nakamurellales</taxon>
        <taxon>Nakamurellaceae</taxon>
        <taxon>Nakamurella</taxon>
    </lineage>
</organism>
<dbReference type="RefSeq" id="WP_353649330.1">
    <property type="nucleotide sequence ID" value="NZ_CP159218.1"/>
</dbReference>
<dbReference type="Gene3D" id="3.40.1740.10">
    <property type="entry name" value="VC0467-like"/>
    <property type="match status" value="1"/>
</dbReference>
<sequence>MPITPATGSLLVAKPSLLDPSFRRAVVLLLAHGDDGSLGVILNRPSESAVQEIFPQWQGAVAKPRVMYEGGPVERNSAMCVGVRRSGTAGIGGEVDALLDPVGPPFARVSGELVLVDLDATPDKVMAELRSARVFAGHAGWGAGQLATEIDEGSWHVVDSQGEDVMAGPRVDLWFRVLRRQPRPLAMEAYRPLDATLN</sequence>
<protein>
    <submittedName>
        <fullName evidence="2">YqgE/AlgH family protein</fullName>
    </submittedName>
</protein>
<dbReference type="InterPro" id="IPR003774">
    <property type="entry name" value="AlgH-like"/>
</dbReference>
<comment type="similarity">
    <text evidence="1">Belongs to the UPF0301 (AlgH) family.</text>
</comment>
<name>A0AAU8DNI9_9ACTN</name>
<evidence type="ECO:0000256" key="1">
    <source>
        <dbReference type="ARBA" id="ARBA00009600"/>
    </source>
</evidence>
<evidence type="ECO:0000313" key="2">
    <source>
        <dbReference type="EMBL" id="XCG63715.1"/>
    </source>
</evidence>
<dbReference type="EMBL" id="CP159218">
    <property type="protein sequence ID" value="XCG63715.1"/>
    <property type="molecule type" value="Genomic_DNA"/>
</dbReference>
<proteinExistence type="inferred from homology"/>